<feature type="compositionally biased region" description="Low complexity" evidence="1">
    <location>
        <begin position="664"/>
        <end position="675"/>
    </location>
</feature>
<dbReference type="SUPFAM" id="SSF56281">
    <property type="entry name" value="Metallo-hydrolase/oxidoreductase"/>
    <property type="match status" value="1"/>
</dbReference>
<dbReference type="PANTHER" id="PTHR28283">
    <property type="entry name" value="3',5'-CYCLIC-NUCLEOTIDE PHOSPHODIESTERASE 1"/>
    <property type="match status" value="1"/>
</dbReference>
<sequence>MGGGGGANGDPGEANNTNASDQQESPPAPALQVIVLGSGGGPLESNVTAFLVRPIAAGWRRGSVIAVDAGVHLSAIEQILAKTQPATLGEDEEHALPYTLKTGPFAGLQVPMATSSANASFIHRTLIDTYLITHPHLDHISGFVINTAGLGSSRPKKLAGLPNTIAAFKTHIFNNIIWPNLSDENNGVGLVTYTRLVEGGSPALGEGDSKGYLEITDDLAVKVWAVSHGHCYERHSHRGSGSVTRPGSFDASSMGATPMSVMSPPMSHLGPRGLAHHNSISAANNSLAALLQQQQQRDQDRMSIHQGNLFGGGGRSSSISGLGGGHATDESICVYDSSAYFIRDVTTGREIIIFGDVEPDSVSLSPRNRNIWREAAPKIASGKLTAIFIECSFDDSQTDDRLFGHLTPRYIMEELTALAEEVTAARMDILRRKYETEHGIKRQSTSRPGPMGRSYSDYGSVGSDKKRKRQEEDDRNTRRRTITSQVRAASAHPGFRTRREPSTAAGAGADKSQQPHSSQQQDPRHPTEDSISPKSRKRYENRHSSASAQAAAAAASTTSLYENDGVNPRNPTGFRIDTPHLATPTGEMSLDDFQQRATTNHQPPFNAALQQHQMGLSRPELPHFHLSEPTSPYGSPSPSNAMSTSPLPPPATPAAVHFSQLNHPSVNNNASSSASSGGGSGSGSGSGGPVSSSAASNVTPATSMSLYLNGNTRDMMDVDSHADVDVNAELARQLPEQPLKGLKVVIIHVKDRMVDGPGAGEVILEQLVEHEEEVRLGVEWVMSFAGQEVFV</sequence>
<feature type="compositionally biased region" description="Low complexity" evidence="1">
    <location>
        <begin position="544"/>
        <end position="559"/>
    </location>
</feature>
<feature type="compositionally biased region" description="Polar residues" evidence="1">
    <location>
        <begin position="14"/>
        <end position="25"/>
    </location>
</feature>
<dbReference type="RefSeq" id="XP_009851016.1">
    <property type="nucleotide sequence ID" value="XM_009852714.1"/>
</dbReference>
<dbReference type="CDD" id="cd07735">
    <property type="entry name" value="class_II_PDE_MBL-fold"/>
    <property type="match status" value="1"/>
</dbReference>
<dbReference type="AlphaFoldDB" id="F8MMR5"/>
<dbReference type="GO" id="GO:0047555">
    <property type="term" value="F:3',5'-cyclic-GMP phosphodiesterase activity"/>
    <property type="evidence" value="ECO:0007669"/>
    <property type="project" value="TreeGrafter"/>
</dbReference>
<feature type="compositionally biased region" description="Polar residues" evidence="1">
    <location>
        <begin position="628"/>
        <end position="640"/>
    </location>
</feature>
<dbReference type="Proteomes" id="UP000008065">
    <property type="component" value="Unassembled WGS sequence"/>
</dbReference>
<organism evidence="2 3">
    <name type="scientific">Neurospora tetrasperma (strain FGSC 2508 / ATCC MYA-4615 / P0657)</name>
    <dbReference type="NCBI Taxonomy" id="510951"/>
    <lineage>
        <taxon>Eukaryota</taxon>
        <taxon>Fungi</taxon>
        <taxon>Dikarya</taxon>
        <taxon>Ascomycota</taxon>
        <taxon>Pezizomycotina</taxon>
        <taxon>Sordariomycetes</taxon>
        <taxon>Sordariomycetidae</taxon>
        <taxon>Sordariales</taxon>
        <taxon>Sordariaceae</taxon>
        <taxon>Neurospora</taxon>
    </lineage>
</organism>
<protein>
    <submittedName>
        <fullName evidence="2">Uncharacterized protein</fullName>
    </submittedName>
</protein>
<keyword evidence="3" id="KW-1185">Reference proteome</keyword>
<dbReference type="HOGENOM" id="CLU_016658_1_0_1"/>
<dbReference type="InterPro" id="IPR000396">
    <property type="entry name" value="Pdiesterase2"/>
</dbReference>
<dbReference type="PANTHER" id="PTHR28283:SF1">
    <property type="entry name" value="3',5'-CYCLIC-NUCLEOTIDE PHOSPHODIESTERASE 1"/>
    <property type="match status" value="1"/>
</dbReference>
<dbReference type="KEGG" id="nte:NEUTE1DRAFT129755"/>
<reference evidence="3" key="1">
    <citation type="journal article" date="2011" name="Genetics">
        <title>Massive changes in genome architecture accompany the transition to self-fertility in the filamentous fungus Neurospora tetrasperma.</title>
        <authorList>
            <person name="Ellison C.E."/>
            <person name="Stajich J.E."/>
            <person name="Jacobson D.J."/>
            <person name="Natvig D.O."/>
            <person name="Lapidus A."/>
            <person name="Foster B."/>
            <person name="Aerts A."/>
            <person name="Riley R."/>
            <person name="Lindquist E.A."/>
            <person name="Grigoriev I.V."/>
            <person name="Taylor J.W."/>
        </authorList>
    </citation>
    <scope>NUCLEOTIDE SEQUENCE [LARGE SCALE GENOMIC DNA]</scope>
    <source>
        <strain evidence="3">FGSC 2508 / P0657</strain>
    </source>
</reference>
<evidence type="ECO:0000313" key="3">
    <source>
        <dbReference type="Proteomes" id="UP000008065"/>
    </source>
</evidence>
<dbReference type="Gene3D" id="3.60.15.10">
    <property type="entry name" value="Ribonuclease Z/Hydroxyacylglutathione hydrolase-like"/>
    <property type="match status" value="1"/>
</dbReference>
<dbReference type="InterPro" id="IPR036866">
    <property type="entry name" value="RibonucZ/Hydroxyglut_hydro"/>
</dbReference>
<dbReference type="OrthoDB" id="258495at2759"/>
<dbReference type="PRINTS" id="PR00388">
    <property type="entry name" value="PDIESTERASE2"/>
</dbReference>
<dbReference type="GO" id="GO:0004115">
    <property type="term" value="F:3',5'-cyclic-AMP phosphodiesterase activity"/>
    <property type="evidence" value="ECO:0007669"/>
    <property type="project" value="InterPro"/>
</dbReference>
<accession>F8MMR5</accession>
<feature type="compositionally biased region" description="Gly residues" evidence="1">
    <location>
        <begin position="676"/>
        <end position="688"/>
    </location>
</feature>
<feature type="region of interest" description="Disordered" evidence="1">
    <location>
        <begin position="1"/>
        <end position="27"/>
    </location>
</feature>
<dbReference type="GO" id="GO:1902660">
    <property type="term" value="P:negative regulation of glucose mediated signaling pathway"/>
    <property type="evidence" value="ECO:0007669"/>
    <property type="project" value="TreeGrafter"/>
</dbReference>
<evidence type="ECO:0000313" key="2">
    <source>
        <dbReference type="EMBL" id="EGO57939.1"/>
    </source>
</evidence>
<dbReference type="VEuPathDB" id="FungiDB:NEUTE1DRAFT_129755"/>
<dbReference type="Pfam" id="PF02112">
    <property type="entry name" value="PDEase_II"/>
    <property type="match status" value="2"/>
</dbReference>
<dbReference type="GeneID" id="20825358"/>
<feature type="compositionally biased region" description="Low complexity" evidence="1">
    <location>
        <begin position="512"/>
        <end position="521"/>
    </location>
</feature>
<gene>
    <name evidence="2" type="ORF">NEUTE1DRAFT_129755</name>
</gene>
<feature type="region of interest" description="Disordered" evidence="1">
    <location>
        <begin position="620"/>
        <end position="697"/>
    </location>
</feature>
<name>F8MMR5_NEUT8</name>
<dbReference type="GO" id="GO:0006198">
    <property type="term" value="P:cAMP catabolic process"/>
    <property type="evidence" value="ECO:0007669"/>
    <property type="project" value="InterPro"/>
</dbReference>
<feature type="region of interest" description="Disordered" evidence="1">
    <location>
        <begin position="437"/>
        <end position="587"/>
    </location>
</feature>
<evidence type="ECO:0000256" key="1">
    <source>
        <dbReference type="SAM" id="MobiDB-lite"/>
    </source>
</evidence>
<dbReference type="EMBL" id="GL891304">
    <property type="protein sequence ID" value="EGO57939.1"/>
    <property type="molecule type" value="Genomic_DNA"/>
</dbReference>
<proteinExistence type="predicted"/>